<protein>
    <recommendedName>
        <fullName evidence="3">CENP-V/GFA domain-containing protein</fullName>
    </recommendedName>
</protein>
<proteinExistence type="predicted"/>
<evidence type="ECO:0000313" key="1">
    <source>
        <dbReference type="EMBL" id="KAJ7015782.1"/>
    </source>
</evidence>
<sequence length="74" mass="8835">MNRDTPEEHIASSERNFCSKCSSMLWLYDKTMVCLMTERKPEYVRLPEGPKHVYTKLPAKSLEDWHKENNLYVE</sequence>
<dbReference type="Proteomes" id="UP001218188">
    <property type="component" value="Unassembled WGS sequence"/>
</dbReference>
<dbReference type="EMBL" id="JARJCM010000883">
    <property type="protein sequence ID" value="KAJ7015782.1"/>
    <property type="molecule type" value="Genomic_DNA"/>
</dbReference>
<name>A0AAD6RVR8_9AGAR</name>
<dbReference type="AlphaFoldDB" id="A0AAD6RVR8"/>
<gene>
    <name evidence="1" type="ORF">C8F04DRAFT_1171674</name>
</gene>
<dbReference type="SUPFAM" id="SSF51316">
    <property type="entry name" value="Mss4-like"/>
    <property type="match status" value="1"/>
</dbReference>
<evidence type="ECO:0008006" key="3">
    <source>
        <dbReference type="Google" id="ProtNLM"/>
    </source>
</evidence>
<organism evidence="1 2">
    <name type="scientific">Mycena alexandri</name>
    <dbReference type="NCBI Taxonomy" id="1745969"/>
    <lineage>
        <taxon>Eukaryota</taxon>
        <taxon>Fungi</taxon>
        <taxon>Dikarya</taxon>
        <taxon>Basidiomycota</taxon>
        <taxon>Agaricomycotina</taxon>
        <taxon>Agaricomycetes</taxon>
        <taxon>Agaricomycetidae</taxon>
        <taxon>Agaricales</taxon>
        <taxon>Marasmiineae</taxon>
        <taxon>Mycenaceae</taxon>
        <taxon>Mycena</taxon>
    </lineage>
</organism>
<accession>A0AAD6RVR8</accession>
<keyword evidence="2" id="KW-1185">Reference proteome</keyword>
<evidence type="ECO:0000313" key="2">
    <source>
        <dbReference type="Proteomes" id="UP001218188"/>
    </source>
</evidence>
<reference evidence="1" key="1">
    <citation type="submission" date="2023-03" db="EMBL/GenBank/DDBJ databases">
        <title>Massive genome expansion in bonnet fungi (Mycena s.s.) driven by repeated elements and novel gene families across ecological guilds.</title>
        <authorList>
            <consortium name="Lawrence Berkeley National Laboratory"/>
            <person name="Harder C.B."/>
            <person name="Miyauchi S."/>
            <person name="Viragh M."/>
            <person name="Kuo A."/>
            <person name="Thoen E."/>
            <person name="Andreopoulos B."/>
            <person name="Lu D."/>
            <person name="Skrede I."/>
            <person name="Drula E."/>
            <person name="Henrissat B."/>
            <person name="Morin E."/>
            <person name="Kohler A."/>
            <person name="Barry K."/>
            <person name="LaButti K."/>
            <person name="Morin E."/>
            <person name="Salamov A."/>
            <person name="Lipzen A."/>
            <person name="Mereny Z."/>
            <person name="Hegedus B."/>
            <person name="Baldrian P."/>
            <person name="Stursova M."/>
            <person name="Weitz H."/>
            <person name="Taylor A."/>
            <person name="Grigoriev I.V."/>
            <person name="Nagy L.G."/>
            <person name="Martin F."/>
            <person name="Kauserud H."/>
        </authorList>
    </citation>
    <scope>NUCLEOTIDE SEQUENCE</scope>
    <source>
        <strain evidence="1">CBHHK200</strain>
    </source>
</reference>
<dbReference type="InterPro" id="IPR011057">
    <property type="entry name" value="Mss4-like_sf"/>
</dbReference>
<comment type="caution">
    <text evidence="1">The sequence shown here is derived from an EMBL/GenBank/DDBJ whole genome shotgun (WGS) entry which is preliminary data.</text>
</comment>